<dbReference type="Pfam" id="PF03466">
    <property type="entry name" value="LysR_substrate"/>
    <property type="match status" value="1"/>
</dbReference>
<dbReference type="Gene3D" id="3.40.190.10">
    <property type="entry name" value="Periplasmic binding protein-like II"/>
    <property type="match status" value="2"/>
</dbReference>
<feature type="domain" description="HTH lysR-type" evidence="5">
    <location>
        <begin position="5"/>
        <end position="62"/>
    </location>
</feature>
<dbReference type="SUPFAM" id="SSF46785">
    <property type="entry name" value="Winged helix' DNA-binding domain"/>
    <property type="match status" value="1"/>
</dbReference>
<comment type="similarity">
    <text evidence="1">Belongs to the LysR transcriptional regulatory family.</text>
</comment>
<dbReference type="InterPro" id="IPR005119">
    <property type="entry name" value="LysR_subst-bd"/>
</dbReference>
<protein>
    <submittedName>
        <fullName evidence="6">LysR family transcriptional regulator</fullName>
    </submittedName>
</protein>
<sequence>MRALPSLRQLRYLIALAEHLHFTKAAESCFVTQSTLSAGIKELEELLGPALVERDRHSVQFTEAGSLVVARARELIAATEDLVEEARVLAAPMQGILRLGAIPTIAPFLLPPLLTELRSAEPDLKFALREDMTANLLDRLRSGHLDLALIALPVDVSGLQVKPLFEDELWLVGPMQDPALKARHEIRPNDWSDRLLLLEEGHCLREHALAACAARDKLRADEIAATSLFTLLQMVESGLGLALIPELAIRAGILTGNTLRARALPQAPTREIALVSRKTNPRATEAALIADFLMRWRKRQKALPRKRTMHSVAAD</sequence>
<reference evidence="6 7" key="1">
    <citation type="submission" date="2018-03" db="EMBL/GenBank/DDBJ databases">
        <title>Ahniella affigens gen. nov., sp. nov., a gammaproteobacterium isolated from sandy soil near a stream.</title>
        <authorList>
            <person name="Ko Y."/>
            <person name="Kim J.-H."/>
        </authorList>
    </citation>
    <scope>NUCLEOTIDE SEQUENCE [LARGE SCALE GENOMIC DNA]</scope>
    <source>
        <strain evidence="6 7">D13</strain>
    </source>
</reference>
<name>A0A2P1PR94_9GAMM</name>
<dbReference type="RefSeq" id="WP_106891278.1">
    <property type="nucleotide sequence ID" value="NZ_CP027860.1"/>
</dbReference>
<organism evidence="6 7">
    <name type="scientific">Ahniella affigens</name>
    <dbReference type="NCBI Taxonomy" id="2021234"/>
    <lineage>
        <taxon>Bacteria</taxon>
        <taxon>Pseudomonadati</taxon>
        <taxon>Pseudomonadota</taxon>
        <taxon>Gammaproteobacteria</taxon>
        <taxon>Lysobacterales</taxon>
        <taxon>Rhodanobacteraceae</taxon>
        <taxon>Ahniella</taxon>
    </lineage>
</organism>
<evidence type="ECO:0000259" key="5">
    <source>
        <dbReference type="PROSITE" id="PS50931"/>
    </source>
</evidence>
<dbReference type="PANTHER" id="PTHR30346">
    <property type="entry name" value="TRANSCRIPTIONAL DUAL REGULATOR HCAR-RELATED"/>
    <property type="match status" value="1"/>
</dbReference>
<dbReference type="EMBL" id="CP027860">
    <property type="protein sequence ID" value="AVP97354.1"/>
    <property type="molecule type" value="Genomic_DNA"/>
</dbReference>
<dbReference type="InterPro" id="IPR036390">
    <property type="entry name" value="WH_DNA-bd_sf"/>
</dbReference>
<keyword evidence="7" id="KW-1185">Reference proteome</keyword>
<keyword evidence="4" id="KW-0804">Transcription</keyword>
<evidence type="ECO:0000256" key="3">
    <source>
        <dbReference type="ARBA" id="ARBA00023125"/>
    </source>
</evidence>
<dbReference type="InterPro" id="IPR000847">
    <property type="entry name" value="LysR_HTH_N"/>
</dbReference>
<dbReference type="CDD" id="cd08411">
    <property type="entry name" value="PBP2_OxyR"/>
    <property type="match status" value="1"/>
</dbReference>
<gene>
    <name evidence="6" type="ORF">C7S18_09180</name>
</gene>
<dbReference type="PRINTS" id="PR00039">
    <property type="entry name" value="HTHLYSR"/>
</dbReference>
<evidence type="ECO:0000313" key="7">
    <source>
        <dbReference type="Proteomes" id="UP000241074"/>
    </source>
</evidence>
<evidence type="ECO:0000256" key="1">
    <source>
        <dbReference type="ARBA" id="ARBA00009437"/>
    </source>
</evidence>
<dbReference type="OrthoDB" id="9775392at2"/>
<dbReference type="Pfam" id="PF00126">
    <property type="entry name" value="HTH_1"/>
    <property type="match status" value="1"/>
</dbReference>
<dbReference type="Gene3D" id="1.10.10.10">
    <property type="entry name" value="Winged helix-like DNA-binding domain superfamily/Winged helix DNA-binding domain"/>
    <property type="match status" value="1"/>
</dbReference>
<keyword evidence="2" id="KW-0805">Transcription regulation</keyword>
<dbReference type="GO" id="GO:0003700">
    <property type="term" value="F:DNA-binding transcription factor activity"/>
    <property type="evidence" value="ECO:0007669"/>
    <property type="project" value="InterPro"/>
</dbReference>
<dbReference type="InterPro" id="IPR036388">
    <property type="entry name" value="WH-like_DNA-bd_sf"/>
</dbReference>
<dbReference type="PROSITE" id="PS50931">
    <property type="entry name" value="HTH_LYSR"/>
    <property type="match status" value="1"/>
</dbReference>
<evidence type="ECO:0000256" key="2">
    <source>
        <dbReference type="ARBA" id="ARBA00023015"/>
    </source>
</evidence>
<reference evidence="6 7" key="2">
    <citation type="submission" date="2018-03" db="EMBL/GenBank/DDBJ databases">
        <authorList>
            <person name="Keele B.F."/>
        </authorList>
    </citation>
    <scope>NUCLEOTIDE SEQUENCE [LARGE SCALE GENOMIC DNA]</scope>
    <source>
        <strain evidence="6 7">D13</strain>
    </source>
</reference>
<dbReference type="GO" id="GO:0003677">
    <property type="term" value="F:DNA binding"/>
    <property type="evidence" value="ECO:0007669"/>
    <property type="project" value="UniProtKB-KW"/>
</dbReference>
<dbReference type="SUPFAM" id="SSF53850">
    <property type="entry name" value="Periplasmic binding protein-like II"/>
    <property type="match status" value="1"/>
</dbReference>
<keyword evidence="3" id="KW-0238">DNA-binding</keyword>
<dbReference type="AlphaFoldDB" id="A0A2P1PR94"/>
<accession>A0A2P1PR94</accession>
<dbReference type="FunFam" id="1.10.10.10:FF:000001">
    <property type="entry name" value="LysR family transcriptional regulator"/>
    <property type="match status" value="1"/>
</dbReference>
<dbReference type="GO" id="GO:0032993">
    <property type="term" value="C:protein-DNA complex"/>
    <property type="evidence" value="ECO:0007669"/>
    <property type="project" value="TreeGrafter"/>
</dbReference>
<dbReference type="KEGG" id="xba:C7S18_09180"/>
<proteinExistence type="inferred from homology"/>
<dbReference type="Proteomes" id="UP000241074">
    <property type="component" value="Chromosome"/>
</dbReference>
<evidence type="ECO:0000313" key="6">
    <source>
        <dbReference type="EMBL" id="AVP97354.1"/>
    </source>
</evidence>
<evidence type="ECO:0000256" key="4">
    <source>
        <dbReference type="ARBA" id="ARBA00023163"/>
    </source>
</evidence>
<dbReference type="PANTHER" id="PTHR30346:SF10">
    <property type="entry name" value="TRANSCRIPTIONAL REGULATOR OF OXIDATIVE STRESS OXYR"/>
    <property type="match status" value="1"/>
</dbReference>